<dbReference type="InterPro" id="IPR003615">
    <property type="entry name" value="HNH_nuc"/>
</dbReference>
<evidence type="ECO:0000313" key="1">
    <source>
        <dbReference type="EMBL" id="MDD7913775.1"/>
    </source>
</evidence>
<gene>
    <name evidence="1" type="ORF">N5A56_004795</name>
    <name evidence="2" type="ORF">N5A56_017270</name>
</gene>
<proteinExistence type="predicted"/>
<dbReference type="EMBL" id="JAOSLC020000003">
    <property type="protein sequence ID" value="MDD7913775.1"/>
    <property type="molecule type" value="Genomic_DNA"/>
</dbReference>
<sequence>MKITINTSKCFECGEEATEDHHIIPRVYGGTKTIPLCSSCHMKVHGIKSNRRTDNHKENVKRGLDKGRIWELFSGWLIQKKYKCKDKFEFRKNYKNHFKEIFSNIKITGIFNRIKEIEDDFLESLFRNEINDTIILYFIDAKDFTLIDENINIIISKNLIANKNKFGSPKKITKETIKKGVKKRKHNSLIDRTNVENIRFIMKLKKKGKTFYEITKQMNEKGLKTRQGKDMNQVQVKRLYERFLKNNTKNS</sequence>
<reference evidence="1" key="1">
    <citation type="submission" date="2022-09" db="EMBL/GenBank/DDBJ databases">
        <authorList>
            <person name="Kristyanto S."/>
            <person name="Jung J."/>
            <person name="Jeon C.O."/>
        </authorList>
    </citation>
    <scope>NUCLEOTIDE SEQUENCE</scope>
    <source>
        <strain evidence="1">MSW5</strain>
    </source>
</reference>
<protein>
    <recommendedName>
        <fullName evidence="4">HNH endonuclease</fullName>
    </recommendedName>
</protein>
<accession>A0ABT5S6R5</accession>
<evidence type="ECO:0000313" key="3">
    <source>
        <dbReference type="Proteomes" id="UP001151478"/>
    </source>
</evidence>
<dbReference type="EMBL" id="JAOSLC020000005">
    <property type="protein sequence ID" value="MDD7916053.1"/>
    <property type="molecule type" value="Genomic_DNA"/>
</dbReference>
<dbReference type="CDD" id="cd00085">
    <property type="entry name" value="HNHc"/>
    <property type="match status" value="1"/>
</dbReference>
<evidence type="ECO:0000313" key="2">
    <source>
        <dbReference type="EMBL" id="MDD7916053.1"/>
    </source>
</evidence>
<comment type="caution">
    <text evidence="1">The sequence shown here is derived from an EMBL/GenBank/DDBJ whole genome shotgun (WGS) entry which is preliminary data.</text>
</comment>
<reference evidence="1" key="2">
    <citation type="submission" date="2023-02" db="EMBL/GenBank/DDBJ databases">
        <title>Polaribacter ponticola sp. nov., isolated from seawater.</title>
        <authorList>
            <person name="Baek J.H."/>
            <person name="Kim J.M."/>
            <person name="Choi D.G."/>
            <person name="Jeon C.O."/>
        </authorList>
    </citation>
    <scope>NUCLEOTIDE SEQUENCE</scope>
    <source>
        <strain evidence="1">MSW5</strain>
    </source>
</reference>
<name>A0ABT5S6R5_9FLAO</name>
<organism evidence="1 3">
    <name type="scientific">Polaribacter ponticola</name>
    <dbReference type="NCBI Taxonomy" id="2978475"/>
    <lineage>
        <taxon>Bacteria</taxon>
        <taxon>Pseudomonadati</taxon>
        <taxon>Bacteroidota</taxon>
        <taxon>Flavobacteriia</taxon>
        <taxon>Flavobacteriales</taxon>
        <taxon>Flavobacteriaceae</taxon>
    </lineage>
</organism>
<keyword evidence="3" id="KW-1185">Reference proteome</keyword>
<evidence type="ECO:0008006" key="4">
    <source>
        <dbReference type="Google" id="ProtNLM"/>
    </source>
</evidence>
<dbReference type="Proteomes" id="UP001151478">
    <property type="component" value="Unassembled WGS sequence"/>
</dbReference>
<dbReference type="RefSeq" id="WP_265724466.1">
    <property type="nucleotide sequence ID" value="NZ_JAOSLC020000003.1"/>
</dbReference>